<dbReference type="Proteomes" id="UP000275385">
    <property type="component" value="Unassembled WGS sequence"/>
</dbReference>
<organism evidence="3 4">
    <name type="scientific">Coniochaeta pulveracea</name>
    <dbReference type="NCBI Taxonomy" id="177199"/>
    <lineage>
        <taxon>Eukaryota</taxon>
        <taxon>Fungi</taxon>
        <taxon>Dikarya</taxon>
        <taxon>Ascomycota</taxon>
        <taxon>Pezizomycotina</taxon>
        <taxon>Sordariomycetes</taxon>
        <taxon>Sordariomycetidae</taxon>
        <taxon>Coniochaetales</taxon>
        <taxon>Coniochaetaceae</taxon>
        <taxon>Coniochaeta</taxon>
    </lineage>
</organism>
<keyword evidence="1" id="KW-0862">Zinc</keyword>
<dbReference type="Pfam" id="PF13639">
    <property type="entry name" value="zf-RING_2"/>
    <property type="match status" value="1"/>
</dbReference>
<dbReference type="AlphaFoldDB" id="A0A420YNL4"/>
<dbReference type="Gene3D" id="3.30.40.10">
    <property type="entry name" value="Zinc/RING finger domain, C3HC4 (zinc finger)"/>
    <property type="match status" value="1"/>
</dbReference>
<sequence>MGCVLSLETRQSFTHNHRQNSYINPVSPAFRDSFTLKYPSPPLPQTSHTPITSALDKMCREFEYRFGGCTHTVRQRQQCVLGYCATPLDVTGYAHTGECPECLGGAFYPYESHIRTDWLTGYTLDTIQPFYQSVAQYLLRFSVTWLVGGYDAARAGSQTSLPLPLPGRERFPAHIHEEVLRQFYAQTACIECGRVSFLESGICNQCPGKTQEGTINPATQFLNDVTKDVYRRKYLPRVEAGELRKEQARIKTAFTPDTLGPEAAAMLIHRTSLNEDKSLARLDGFYKDIHDLELEFDAATTDDAADPHPKGRLSHEQRICYGDFSVRVMYVAAWVLAHDAGISDGVGKRVLRYLAPMLIHRMDSLRPAQWEIYRVDTAALDFSSYHAVAEAYMELQGDGPVAAFTTVMADMAYRFATTITLLQNEMADLRMTRERLITARVSLHSDVVSQPPEDCPICYGSFCEEDSEMVKYHRCGHVAHTDCIVQGLLAASRQTCFYCRQHYGGPDESPSDTSLNGFQDAPWDFYGL</sequence>
<reference evidence="3 4" key="1">
    <citation type="submission" date="2018-08" db="EMBL/GenBank/DDBJ databases">
        <title>Draft genome of the lignicolous fungus Coniochaeta pulveracea.</title>
        <authorList>
            <person name="Borstlap C.J."/>
            <person name="De Witt R.N."/>
            <person name="Botha A."/>
            <person name="Volschenk H."/>
        </authorList>
    </citation>
    <scope>NUCLEOTIDE SEQUENCE [LARGE SCALE GENOMIC DNA]</scope>
    <source>
        <strain evidence="3 4">CAB683</strain>
    </source>
</reference>
<dbReference type="InterPro" id="IPR013083">
    <property type="entry name" value="Znf_RING/FYVE/PHD"/>
</dbReference>
<dbReference type="GO" id="GO:0008270">
    <property type="term" value="F:zinc ion binding"/>
    <property type="evidence" value="ECO:0007669"/>
    <property type="project" value="UniProtKB-KW"/>
</dbReference>
<evidence type="ECO:0000313" key="4">
    <source>
        <dbReference type="Proteomes" id="UP000275385"/>
    </source>
</evidence>
<keyword evidence="4" id="KW-1185">Reference proteome</keyword>
<evidence type="ECO:0000256" key="1">
    <source>
        <dbReference type="PROSITE-ProRule" id="PRU00175"/>
    </source>
</evidence>
<protein>
    <recommendedName>
        <fullName evidence="2">RING-type domain-containing protein</fullName>
    </recommendedName>
</protein>
<feature type="domain" description="RING-type" evidence="2">
    <location>
        <begin position="455"/>
        <end position="500"/>
    </location>
</feature>
<keyword evidence="1" id="KW-0479">Metal-binding</keyword>
<dbReference type="PROSITE" id="PS50089">
    <property type="entry name" value="ZF_RING_2"/>
    <property type="match status" value="1"/>
</dbReference>
<dbReference type="InterPro" id="IPR001841">
    <property type="entry name" value="Znf_RING"/>
</dbReference>
<evidence type="ECO:0000313" key="3">
    <source>
        <dbReference type="EMBL" id="RKU49464.1"/>
    </source>
</evidence>
<comment type="caution">
    <text evidence="3">The sequence shown here is derived from an EMBL/GenBank/DDBJ whole genome shotgun (WGS) entry which is preliminary data.</text>
</comment>
<dbReference type="SUPFAM" id="SSF57850">
    <property type="entry name" value="RING/U-box"/>
    <property type="match status" value="1"/>
</dbReference>
<keyword evidence="1" id="KW-0863">Zinc-finger</keyword>
<proteinExistence type="predicted"/>
<dbReference type="EMBL" id="QVQW01000001">
    <property type="protein sequence ID" value="RKU49464.1"/>
    <property type="molecule type" value="Genomic_DNA"/>
</dbReference>
<name>A0A420YNL4_9PEZI</name>
<accession>A0A420YNL4</accession>
<evidence type="ECO:0000259" key="2">
    <source>
        <dbReference type="PROSITE" id="PS50089"/>
    </source>
</evidence>
<gene>
    <name evidence="3" type="ORF">DL546_007746</name>
</gene>